<sequence length="525" mass="55248">MAAQAWSPAGRGARLRVDVTQVLADPKSALTAVLDATPGWQDGASADAVVEQISGAMTNLVYRCSSATARQNATVIVRVFGSGGKLFSQRDERNVFLLASDLGLGPKCLVEYENGRVEEFLPGDNLSCDTLRQPDVSAAIAAAMARFHVRMLAGLTSLTLAQQQAQQPQQQQAGASANGQAERQQQAEQQLRPAIYDRIRQWHAAAVECGADLQAAGLAELPQELDAIQARLAALYPPWVAFCHNDLQYGNMLLMGAAPSSQPGGASPPGGRSAPAALRGGSPRAGDPVAATLAAAAAVLGNGAAPSGGSMPHERPEGGSGLWVKLIDYEYSTLNDAAYDVANHFCEWAYNYHSDDAHVFKDDWLPSEAQQLHYCRAYMAAMWQLLQAQRAAAADAQQQQQQAGGEQAAGAAATAAVGDSTPPGKRQEADAAPAAGAACSLPATIFSAVSDVSSSGSGRAEAAIEAAAQLLLAKARAHLPLVHVKWGLWGLIQDKVSDVDFNYLSYGQQRIDRYHASKRALLADA</sequence>
<proteinExistence type="inferred from homology"/>
<feature type="region of interest" description="Disordered" evidence="2">
    <location>
        <begin position="397"/>
        <end position="433"/>
    </location>
</feature>
<evidence type="ECO:0000313" key="4">
    <source>
        <dbReference type="Proteomes" id="UP001205105"/>
    </source>
</evidence>
<comment type="caution">
    <text evidence="3">The sequence shown here is derived from an EMBL/GenBank/DDBJ whole genome shotgun (WGS) entry which is preliminary data.</text>
</comment>
<reference evidence="3" key="1">
    <citation type="submission" date="2020-11" db="EMBL/GenBank/DDBJ databases">
        <title>Chlorella ohadii genome sequencing and assembly.</title>
        <authorList>
            <person name="Murik O."/>
            <person name="Treves H."/>
            <person name="Kedem I."/>
            <person name="Shotland Y."/>
            <person name="Kaplan A."/>
        </authorList>
    </citation>
    <scope>NUCLEOTIDE SEQUENCE</scope>
    <source>
        <strain evidence="3">1</strain>
    </source>
</reference>
<evidence type="ECO:0000313" key="3">
    <source>
        <dbReference type="EMBL" id="KAI7844619.1"/>
    </source>
</evidence>
<dbReference type="EMBL" id="JADXDR010000025">
    <property type="protein sequence ID" value="KAI7844619.1"/>
    <property type="molecule type" value="Genomic_DNA"/>
</dbReference>
<dbReference type="GO" id="GO:0004103">
    <property type="term" value="F:choline kinase activity"/>
    <property type="evidence" value="ECO:0007669"/>
    <property type="project" value="TreeGrafter"/>
</dbReference>
<dbReference type="Proteomes" id="UP001205105">
    <property type="component" value="Unassembled WGS sequence"/>
</dbReference>
<dbReference type="GO" id="GO:0004305">
    <property type="term" value="F:ethanolamine kinase activity"/>
    <property type="evidence" value="ECO:0007669"/>
    <property type="project" value="TreeGrafter"/>
</dbReference>
<dbReference type="Gene3D" id="3.30.200.20">
    <property type="entry name" value="Phosphorylase Kinase, domain 1"/>
    <property type="match status" value="1"/>
</dbReference>
<gene>
    <name evidence="3" type="ORF">COHA_001710</name>
</gene>
<dbReference type="GO" id="GO:0006646">
    <property type="term" value="P:phosphatidylethanolamine biosynthetic process"/>
    <property type="evidence" value="ECO:0007669"/>
    <property type="project" value="TreeGrafter"/>
</dbReference>
<evidence type="ECO:0000256" key="1">
    <source>
        <dbReference type="ARBA" id="ARBA00038211"/>
    </source>
</evidence>
<evidence type="ECO:0008006" key="5">
    <source>
        <dbReference type="Google" id="ProtNLM"/>
    </source>
</evidence>
<dbReference type="SUPFAM" id="SSF56112">
    <property type="entry name" value="Protein kinase-like (PK-like)"/>
    <property type="match status" value="1"/>
</dbReference>
<name>A0AAD5E1M6_9CHLO</name>
<feature type="region of interest" description="Disordered" evidence="2">
    <location>
        <begin position="167"/>
        <end position="189"/>
    </location>
</feature>
<dbReference type="Pfam" id="PF01633">
    <property type="entry name" value="Choline_kinase"/>
    <property type="match status" value="1"/>
</dbReference>
<dbReference type="PANTHER" id="PTHR22603:SF93">
    <property type="entry name" value="RE24176P"/>
    <property type="match status" value="1"/>
</dbReference>
<evidence type="ECO:0000256" key="2">
    <source>
        <dbReference type="SAM" id="MobiDB-lite"/>
    </source>
</evidence>
<comment type="similarity">
    <text evidence="1">Belongs to the choline/ethanolamine kinase family.</text>
</comment>
<accession>A0AAD5E1M6</accession>
<keyword evidence="4" id="KW-1185">Reference proteome</keyword>
<dbReference type="AlphaFoldDB" id="A0AAD5E1M6"/>
<feature type="compositionally biased region" description="Low complexity" evidence="2">
    <location>
        <begin position="397"/>
        <end position="416"/>
    </location>
</feature>
<protein>
    <recommendedName>
        <fullName evidence="5">Choline kinase</fullName>
    </recommendedName>
</protein>
<feature type="region of interest" description="Disordered" evidence="2">
    <location>
        <begin position="259"/>
        <end position="285"/>
    </location>
</feature>
<dbReference type="PANTHER" id="PTHR22603">
    <property type="entry name" value="CHOLINE/ETHANOALAMINE KINASE"/>
    <property type="match status" value="1"/>
</dbReference>
<dbReference type="Gene3D" id="3.90.1200.10">
    <property type="match status" value="3"/>
</dbReference>
<dbReference type="InterPro" id="IPR011009">
    <property type="entry name" value="Kinase-like_dom_sf"/>
</dbReference>
<organism evidence="3 4">
    <name type="scientific">Chlorella ohadii</name>
    <dbReference type="NCBI Taxonomy" id="2649997"/>
    <lineage>
        <taxon>Eukaryota</taxon>
        <taxon>Viridiplantae</taxon>
        <taxon>Chlorophyta</taxon>
        <taxon>core chlorophytes</taxon>
        <taxon>Trebouxiophyceae</taxon>
        <taxon>Chlorellales</taxon>
        <taxon>Chlorellaceae</taxon>
        <taxon>Chlorella clade</taxon>
        <taxon>Chlorella</taxon>
    </lineage>
</organism>
<dbReference type="GO" id="GO:0005737">
    <property type="term" value="C:cytoplasm"/>
    <property type="evidence" value="ECO:0007669"/>
    <property type="project" value="TreeGrafter"/>
</dbReference>